<proteinExistence type="predicted"/>
<dbReference type="STRING" id="1334629.MFUL124B02_17300"/>
<dbReference type="EMBL" id="BJXR01000035">
    <property type="protein sequence ID" value="GEN09707.1"/>
    <property type="molecule type" value="Genomic_DNA"/>
</dbReference>
<protein>
    <submittedName>
        <fullName evidence="1">Type VI secretion protein</fullName>
    </submittedName>
    <submittedName>
        <fullName evidence="2">Type VI secretion system protein ImpJ</fullName>
    </submittedName>
</protein>
<sequence length="416" mass="46149">MPPFKLARVRWHVGQTLLPEHFEAQEESLEAQVRLQASLSGTPSHGVAAMAWSEPLLAGGSLSIATLTAVTPAGFVVDVPGNAVLPPFSLEGTGRAEATVYLHVLGGSQGATGVRLYAEDSPVLERVMRRLRLSAEPVLDGAIDTLPLAVFRRDTEGVWGLTEDLVPPLLLVGPHPFLSALLVRLDDLLEQARLQLIARLSDSYLRSDRLTNARRALCEVQRLQALRGDMTRHISPHPYVFFDALRDLYFESCCYLEMMPDADLPTYQHDSPGKGLIRWVELLTRALQPESTRATHRSFTARDGQFIFSPLPPEVLESGELYMLVQRKRAGEPLVVDGVKLAGPSRLATVRRMALKGIPFHHVPHPSFPHALGPEIDWYQLVQGEEWQFALRENGLAFYATPALQGAQVSLFWRRA</sequence>
<dbReference type="AlphaFoldDB" id="A0A511T6W7"/>
<dbReference type="PANTHER" id="PTHR35566">
    <property type="entry name" value="BLR3599 PROTEIN"/>
    <property type="match status" value="1"/>
</dbReference>
<dbReference type="InterPro" id="IPR010263">
    <property type="entry name" value="T6SS_TssK"/>
</dbReference>
<dbReference type="EMBL" id="FOIB01000009">
    <property type="protein sequence ID" value="SEU33739.1"/>
    <property type="molecule type" value="Genomic_DNA"/>
</dbReference>
<dbReference type="RefSeq" id="WP_074957608.1">
    <property type="nucleotide sequence ID" value="NZ_BJXR01000035.1"/>
</dbReference>
<organism evidence="1 4">
    <name type="scientific">Myxococcus fulvus</name>
    <dbReference type="NCBI Taxonomy" id="33"/>
    <lineage>
        <taxon>Bacteria</taxon>
        <taxon>Pseudomonadati</taxon>
        <taxon>Myxococcota</taxon>
        <taxon>Myxococcia</taxon>
        <taxon>Myxococcales</taxon>
        <taxon>Cystobacterineae</taxon>
        <taxon>Myxococcaceae</taxon>
        <taxon>Myxococcus</taxon>
    </lineage>
</organism>
<accession>A0A511T6W7</accession>
<dbReference type="OrthoDB" id="9775333at2"/>
<evidence type="ECO:0000313" key="4">
    <source>
        <dbReference type="Proteomes" id="UP000321514"/>
    </source>
</evidence>
<dbReference type="NCBIfam" id="TIGR03353">
    <property type="entry name" value="VI_chp_4"/>
    <property type="match status" value="1"/>
</dbReference>
<dbReference type="PANTHER" id="PTHR35566:SF1">
    <property type="entry name" value="TYPE VI SECRETION SYSTEM BASEPLATE COMPONENT TSSK1"/>
    <property type="match status" value="1"/>
</dbReference>
<reference evidence="2 3" key="1">
    <citation type="submission" date="2016-10" db="EMBL/GenBank/DDBJ databases">
        <authorList>
            <person name="Varghese N."/>
            <person name="Submissions S."/>
        </authorList>
    </citation>
    <scope>NUCLEOTIDE SEQUENCE [LARGE SCALE GENOMIC DNA]</scope>
    <source>
        <strain evidence="2 3">DSM 16525</strain>
    </source>
</reference>
<dbReference type="Proteomes" id="UP000183760">
    <property type="component" value="Unassembled WGS sequence"/>
</dbReference>
<evidence type="ECO:0000313" key="2">
    <source>
        <dbReference type="EMBL" id="SEU33739.1"/>
    </source>
</evidence>
<reference evidence="1 4" key="2">
    <citation type="submission" date="2019-07" db="EMBL/GenBank/DDBJ databases">
        <title>Whole genome shotgun sequence of Myxococcus fulvus NBRC 100333.</title>
        <authorList>
            <person name="Hosoyama A."/>
            <person name="Uohara A."/>
            <person name="Ohji S."/>
            <person name="Ichikawa N."/>
        </authorList>
    </citation>
    <scope>NUCLEOTIDE SEQUENCE [LARGE SCALE GENOMIC DNA]</scope>
    <source>
        <strain evidence="1 4">NBRC 100333</strain>
    </source>
</reference>
<name>A0A511T6W7_MYXFU</name>
<dbReference type="Proteomes" id="UP000321514">
    <property type="component" value="Unassembled WGS sequence"/>
</dbReference>
<evidence type="ECO:0000313" key="1">
    <source>
        <dbReference type="EMBL" id="GEN09707.1"/>
    </source>
</evidence>
<comment type="caution">
    <text evidence="1">The sequence shown here is derived from an EMBL/GenBank/DDBJ whole genome shotgun (WGS) entry which is preliminary data.</text>
</comment>
<keyword evidence="3" id="KW-1185">Reference proteome</keyword>
<gene>
    <name evidence="1" type="ORF">MFU01_47440</name>
    <name evidence="2" type="ORF">SAMN05443572_109358</name>
</gene>
<dbReference type="Pfam" id="PF05936">
    <property type="entry name" value="T6SS_VasE"/>
    <property type="match status" value="2"/>
</dbReference>
<evidence type="ECO:0000313" key="3">
    <source>
        <dbReference type="Proteomes" id="UP000183760"/>
    </source>
</evidence>